<dbReference type="NCBIfam" id="TIGR01354">
    <property type="entry name" value="cyt_deam_tetra"/>
    <property type="match status" value="1"/>
</dbReference>
<evidence type="ECO:0000256" key="15">
    <source>
        <dbReference type="RuleBase" id="RU364006"/>
    </source>
</evidence>
<protein>
    <recommendedName>
        <fullName evidence="5 15">Cytidine deaminase</fullName>
        <ecNumber evidence="4 15">3.5.4.5</ecNumber>
    </recommendedName>
    <alternativeName>
        <fullName evidence="9 15">Cytidine aminohydrolase</fullName>
    </alternativeName>
</protein>
<dbReference type="AlphaFoldDB" id="A0A9W6D1S6"/>
<sequence length="141" mass="15655">MDFPKELLEEMKRLAREAARNSYCRYSRFPVGAAVLTETGGIFTGCNVENVSYGLTNCAERTAVFKAVSEGCREIRVVVVYTPTGRATLPCGACRQVIHEFGPNALVKCFCDTDHRVETTLDRLLPHAFASTRLPRLNGPR</sequence>
<keyword evidence="8 14" id="KW-0862">Zinc</keyword>
<feature type="domain" description="CMP/dCMP-type deaminase" evidence="16">
    <location>
        <begin position="6"/>
        <end position="132"/>
    </location>
</feature>
<evidence type="ECO:0000256" key="4">
    <source>
        <dbReference type="ARBA" id="ARBA00012783"/>
    </source>
</evidence>
<dbReference type="EMBL" id="BSDR01000001">
    <property type="protein sequence ID" value="GLI34290.1"/>
    <property type="molecule type" value="Genomic_DNA"/>
</dbReference>
<evidence type="ECO:0000256" key="8">
    <source>
        <dbReference type="ARBA" id="ARBA00022833"/>
    </source>
</evidence>
<evidence type="ECO:0000256" key="2">
    <source>
        <dbReference type="ARBA" id="ARBA00003949"/>
    </source>
</evidence>
<comment type="catalytic activity">
    <reaction evidence="11 15">
        <text>cytidine + H2O + H(+) = uridine + NH4(+)</text>
        <dbReference type="Rhea" id="RHEA:16069"/>
        <dbReference type="ChEBI" id="CHEBI:15377"/>
        <dbReference type="ChEBI" id="CHEBI:15378"/>
        <dbReference type="ChEBI" id="CHEBI:16704"/>
        <dbReference type="ChEBI" id="CHEBI:17562"/>
        <dbReference type="ChEBI" id="CHEBI:28938"/>
        <dbReference type="EC" id="3.5.4.5"/>
    </reaction>
</comment>
<feature type="binding site" evidence="14">
    <location>
        <position position="94"/>
    </location>
    <ligand>
        <name>Zn(2+)</name>
        <dbReference type="ChEBI" id="CHEBI:29105"/>
        <note>catalytic</note>
    </ligand>
</feature>
<comment type="function">
    <text evidence="2 15">This enzyme scavenges exogenous and endogenous cytidine and 2'-deoxycytidine for UMP synthesis.</text>
</comment>
<keyword evidence="7 15" id="KW-0378">Hydrolase</keyword>
<dbReference type="PROSITE" id="PS51747">
    <property type="entry name" value="CYT_DCMP_DEAMINASES_2"/>
    <property type="match status" value="1"/>
</dbReference>
<dbReference type="EC" id="3.5.4.5" evidence="4 15"/>
<name>A0A9W6D1S6_9BACT</name>
<evidence type="ECO:0000256" key="11">
    <source>
        <dbReference type="ARBA" id="ARBA00049558"/>
    </source>
</evidence>
<dbReference type="RefSeq" id="WP_281793547.1">
    <property type="nucleotide sequence ID" value="NZ_BSDR01000001.1"/>
</dbReference>
<evidence type="ECO:0000256" key="10">
    <source>
        <dbReference type="ARBA" id="ARBA00049252"/>
    </source>
</evidence>
<comment type="similarity">
    <text evidence="3 15">Belongs to the cytidine and deoxycytidylate deaminase family.</text>
</comment>
<dbReference type="GO" id="GO:0055086">
    <property type="term" value="P:nucleobase-containing small molecule metabolic process"/>
    <property type="evidence" value="ECO:0007669"/>
    <property type="project" value="UniProtKB-ARBA"/>
</dbReference>
<organism evidence="17 18">
    <name type="scientific">Desulforhabdus amnigena</name>
    <dbReference type="NCBI Taxonomy" id="40218"/>
    <lineage>
        <taxon>Bacteria</taxon>
        <taxon>Pseudomonadati</taxon>
        <taxon>Thermodesulfobacteriota</taxon>
        <taxon>Syntrophobacteria</taxon>
        <taxon>Syntrophobacterales</taxon>
        <taxon>Syntrophobacteraceae</taxon>
        <taxon>Desulforhabdus</taxon>
    </lineage>
</organism>
<evidence type="ECO:0000256" key="1">
    <source>
        <dbReference type="ARBA" id="ARBA00001947"/>
    </source>
</evidence>
<evidence type="ECO:0000256" key="3">
    <source>
        <dbReference type="ARBA" id="ARBA00006576"/>
    </source>
</evidence>
<reference evidence="17" key="1">
    <citation type="submission" date="2022-12" db="EMBL/GenBank/DDBJ databases">
        <title>Reference genome sequencing for broad-spectrum identification of bacterial and archaeal isolates by mass spectrometry.</title>
        <authorList>
            <person name="Sekiguchi Y."/>
            <person name="Tourlousse D.M."/>
        </authorList>
    </citation>
    <scope>NUCLEOTIDE SEQUENCE</scope>
    <source>
        <strain evidence="17">ASRB1</strain>
    </source>
</reference>
<comment type="cofactor">
    <cofactor evidence="1 14 15">
        <name>Zn(2+)</name>
        <dbReference type="ChEBI" id="CHEBI:29105"/>
    </cofactor>
</comment>
<dbReference type="Proteomes" id="UP001144372">
    <property type="component" value="Unassembled WGS sequence"/>
</dbReference>
<evidence type="ECO:0000256" key="7">
    <source>
        <dbReference type="ARBA" id="ARBA00022801"/>
    </source>
</evidence>
<dbReference type="InterPro" id="IPR006262">
    <property type="entry name" value="Cyt_deam_tetra"/>
</dbReference>
<dbReference type="GO" id="GO:0004126">
    <property type="term" value="F:cytidine deaminase activity"/>
    <property type="evidence" value="ECO:0007669"/>
    <property type="project" value="UniProtKB-UniRule"/>
</dbReference>
<evidence type="ECO:0000256" key="9">
    <source>
        <dbReference type="ARBA" id="ARBA00032005"/>
    </source>
</evidence>
<dbReference type="SUPFAM" id="SSF53927">
    <property type="entry name" value="Cytidine deaminase-like"/>
    <property type="match status" value="1"/>
</dbReference>
<gene>
    <name evidence="17" type="primary">cdd</name>
    <name evidence="17" type="ORF">DAMNIGENAA_17230</name>
</gene>
<evidence type="ECO:0000259" key="16">
    <source>
        <dbReference type="PROSITE" id="PS51747"/>
    </source>
</evidence>
<feature type="active site" description="Proton donor" evidence="12">
    <location>
        <position position="60"/>
    </location>
</feature>
<dbReference type="GO" id="GO:0072527">
    <property type="term" value="P:pyrimidine-containing compound metabolic process"/>
    <property type="evidence" value="ECO:0007669"/>
    <property type="project" value="UniProtKB-ARBA"/>
</dbReference>
<accession>A0A9W6D1S6</accession>
<evidence type="ECO:0000256" key="14">
    <source>
        <dbReference type="PIRSR" id="PIRSR606262-3"/>
    </source>
</evidence>
<dbReference type="Pfam" id="PF00383">
    <property type="entry name" value="dCMP_cyt_deam_1"/>
    <property type="match status" value="1"/>
</dbReference>
<dbReference type="GO" id="GO:0008270">
    <property type="term" value="F:zinc ion binding"/>
    <property type="evidence" value="ECO:0007669"/>
    <property type="project" value="UniProtKB-UniRule"/>
</dbReference>
<dbReference type="PANTHER" id="PTHR11644">
    <property type="entry name" value="CYTIDINE DEAMINASE"/>
    <property type="match status" value="1"/>
</dbReference>
<evidence type="ECO:0000313" key="18">
    <source>
        <dbReference type="Proteomes" id="UP001144372"/>
    </source>
</evidence>
<evidence type="ECO:0000256" key="5">
    <source>
        <dbReference type="ARBA" id="ARBA00018266"/>
    </source>
</evidence>
<keyword evidence="18" id="KW-1185">Reference proteome</keyword>
<dbReference type="InterPro" id="IPR050202">
    <property type="entry name" value="Cyt/Deoxycyt_deaminase"/>
</dbReference>
<evidence type="ECO:0000256" key="6">
    <source>
        <dbReference type="ARBA" id="ARBA00022723"/>
    </source>
</evidence>
<evidence type="ECO:0000256" key="12">
    <source>
        <dbReference type="PIRSR" id="PIRSR606262-1"/>
    </source>
</evidence>
<keyword evidence="6 14" id="KW-0479">Metal-binding</keyword>
<dbReference type="InterPro" id="IPR002125">
    <property type="entry name" value="CMP_dCMP_dom"/>
</dbReference>
<dbReference type="CDD" id="cd01283">
    <property type="entry name" value="cytidine_deaminase"/>
    <property type="match status" value="1"/>
</dbReference>
<feature type="binding site" evidence="14">
    <location>
        <position position="91"/>
    </location>
    <ligand>
        <name>Zn(2+)</name>
        <dbReference type="ChEBI" id="CHEBI:29105"/>
        <note>catalytic</note>
    </ligand>
</feature>
<dbReference type="GO" id="GO:0042802">
    <property type="term" value="F:identical protein binding"/>
    <property type="evidence" value="ECO:0007669"/>
    <property type="project" value="UniProtKB-ARBA"/>
</dbReference>
<dbReference type="FunFam" id="3.40.140.10:FF:000008">
    <property type="entry name" value="Cytidine deaminase"/>
    <property type="match status" value="1"/>
</dbReference>
<dbReference type="NCBIfam" id="NF004064">
    <property type="entry name" value="PRK05578.1"/>
    <property type="match status" value="1"/>
</dbReference>
<feature type="binding site" evidence="13">
    <location>
        <begin position="47"/>
        <end position="53"/>
    </location>
    <ligand>
        <name>substrate</name>
    </ligand>
</feature>
<dbReference type="Gene3D" id="3.40.140.10">
    <property type="entry name" value="Cytidine Deaminase, domain 2"/>
    <property type="match status" value="1"/>
</dbReference>
<feature type="binding site" evidence="14">
    <location>
        <position position="58"/>
    </location>
    <ligand>
        <name>Zn(2+)</name>
        <dbReference type="ChEBI" id="CHEBI:29105"/>
        <note>catalytic</note>
    </ligand>
</feature>
<dbReference type="PROSITE" id="PS00903">
    <property type="entry name" value="CYT_DCMP_DEAMINASES_1"/>
    <property type="match status" value="1"/>
</dbReference>
<comment type="caution">
    <text evidence="17">The sequence shown here is derived from an EMBL/GenBank/DDBJ whole genome shotgun (WGS) entry which is preliminary data.</text>
</comment>
<comment type="catalytic activity">
    <reaction evidence="10 15">
        <text>2'-deoxycytidine + H2O + H(+) = 2'-deoxyuridine + NH4(+)</text>
        <dbReference type="Rhea" id="RHEA:13433"/>
        <dbReference type="ChEBI" id="CHEBI:15377"/>
        <dbReference type="ChEBI" id="CHEBI:15378"/>
        <dbReference type="ChEBI" id="CHEBI:15698"/>
        <dbReference type="ChEBI" id="CHEBI:16450"/>
        <dbReference type="ChEBI" id="CHEBI:28938"/>
        <dbReference type="EC" id="3.5.4.5"/>
    </reaction>
</comment>
<dbReference type="InterPro" id="IPR016192">
    <property type="entry name" value="APOBEC/CMP_deaminase_Zn-bd"/>
</dbReference>
<proteinExistence type="inferred from homology"/>
<dbReference type="InterPro" id="IPR016193">
    <property type="entry name" value="Cytidine_deaminase-like"/>
</dbReference>
<evidence type="ECO:0000313" key="17">
    <source>
        <dbReference type="EMBL" id="GLI34290.1"/>
    </source>
</evidence>
<dbReference type="GO" id="GO:0005829">
    <property type="term" value="C:cytosol"/>
    <property type="evidence" value="ECO:0007669"/>
    <property type="project" value="TreeGrafter"/>
</dbReference>
<dbReference type="PANTHER" id="PTHR11644:SF2">
    <property type="entry name" value="CYTIDINE DEAMINASE"/>
    <property type="match status" value="1"/>
</dbReference>
<evidence type="ECO:0000256" key="13">
    <source>
        <dbReference type="PIRSR" id="PIRSR606262-2"/>
    </source>
</evidence>